<keyword evidence="3" id="KW-0479">Metal-binding</keyword>
<sequence>MSSERLEVGDMVEVIDTVQGWTPAVILGTYGDEAVYDVSARLQETVHLGDIAATLSVVCGGSRDSKVEMALPFYSSGGGLALSALAAYLTSVFKALFEAQPSARGDASPQHLGLVTARRAFDENGVSHDDELPISLFRAWYSNEGAARSTEVEASEEEMGTEEAAAAAELARQSFGTMYVEDAYERLSRRAVDGKISRAAFEAALGGRSSLAAATLFKAFDTDHDGGIDLAELAAGLSVWCRGSRHEKIRAAFRLFDANGDGRIDEGEMSRYFASVFRVALPDKQTSPEALGKATARHVFATADTNDDGVLSFDEFAKWYEANSSPVDALVANADVVRVLSAALRGRDPREVHAILMARARDNRLSRAAFCRAFEHLAASSDLDAVLSRAFDMFDADGDGTVDSSELAAGLAALCGGERDTKVRFCFDLFDADGDGYVGRDELRSCLAAVFRVVEANGAAPDDLAAATADTIFAKVDTDGDGRVSYDEFDAWLSRARDDDDDDDDDVDVDVDDDPTVVARVTPDDEPDPRPSRAAASKQPTAPSDLATARRLLGLAQLSVDELVDAFSEAAPSGSVTRRGFARICRRVARLSGDVPDLSATADLALKIYDAFDPDGADDVQLVDVVAGLVSLADAPAREKIAAAFELFSPDDPRLSKRDLELYLLDVYRLLYAASPCLEAAMDCGAGPRDLADATAALCLAEHQKRNGRQDDLRIDVDAFHAFIAKSMPAGPFLD</sequence>
<dbReference type="InterPro" id="IPR018247">
    <property type="entry name" value="EF_Hand_1_Ca_BS"/>
</dbReference>
<keyword evidence="10" id="KW-1185">Reference proteome</keyword>
<accession>A0AAD7U7N1</accession>
<evidence type="ECO:0000256" key="2">
    <source>
        <dbReference type="ARBA" id="ARBA00022707"/>
    </source>
</evidence>
<comment type="similarity">
    <text evidence="1">Belongs to the recoverin family.</text>
</comment>
<feature type="domain" description="EF-hand" evidence="8">
    <location>
        <begin position="244"/>
        <end position="279"/>
    </location>
</feature>
<keyword evidence="5" id="KW-0106">Calcium</keyword>
<dbReference type="Pfam" id="PF13202">
    <property type="entry name" value="EF-hand_5"/>
    <property type="match status" value="1"/>
</dbReference>
<feature type="domain" description="EF-hand" evidence="8">
    <location>
        <begin position="208"/>
        <end position="243"/>
    </location>
</feature>
<keyword evidence="6" id="KW-0449">Lipoprotein</keyword>
<dbReference type="Pfam" id="PF13405">
    <property type="entry name" value="EF-hand_6"/>
    <property type="match status" value="1"/>
</dbReference>
<evidence type="ECO:0000256" key="7">
    <source>
        <dbReference type="SAM" id="MobiDB-lite"/>
    </source>
</evidence>
<name>A0AAD7U7N1_9STRA</name>
<dbReference type="Gene3D" id="1.10.238.10">
    <property type="entry name" value="EF-hand"/>
    <property type="match status" value="3"/>
</dbReference>
<dbReference type="InterPro" id="IPR002048">
    <property type="entry name" value="EF_hand_dom"/>
</dbReference>
<dbReference type="PROSITE" id="PS00018">
    <property type="entry name" value="EF_HAND_1"/>
    <property type="match status" value="5"/>
</dbReference>
<comment type="caution">
    <text evidence="9">The sequence shown here is derived from an EMBL/GenBank/DDBJ whole genome shotgun (WGS) entry which is preliminary data.</text>
</comment>
<evidence type="ECO:0000256" key="5">
    <source>
        <dbReference type="ARBA" id="ARBA00022837"/>
    </source>
</evidence>
<gene>
    <name evidence="9" type="ORF">CTAYLR_005323</name>
</gene>
<dbReference type="InterPro" id="IPR028846">
    <property type="entry name" value="Recoverin"/>
</dbReference>
<dbReference type="PANTHER" id="PTHR23055:SF178">
    <property type="entry name" value="NEUROCALCIN HOMOLOG"/>
    <property type="match status" value="1"/>
</dbReference>
<feature type="domain" description="EF-hand" evidence="8">
    <location>
        <begin position="382"/>
        <end position="417"/>
    </location>
</feature>
<dbReference type="Proteomes" id="UP001230188">
    <property type="component" value="Unassembled WGS sequence"/>
</dbReference>
<organism evidence="9 10">
    <name type="scientific">Chrysophaeum taylorii</name>
    <dbReference type="NCBI Taxonomy" id="2483200"/>
    <lineage>
        <taxon>Eukaryota</taxon>
        <taxon>Sar</taxon>
        <taxon>Stramenopiles</taxon>
        <taxon>Ochrophyta</taxon>
        <taxon>Pelagophyceae</taxon>
        <taxon>Pelagomonadales</taxon>
        <taxon>Pelagomonadaceae</taxon>
        <taxon>Chrysophaeum</taxon>
    </lineage>
</organism>
<feature type="region of interest" description="Disordered" evidence="7">
    <location>
        <begin position="497"/>
        <end position="543"/>
    </location>
</feature>
<dbReference type="EMBL" id="JAQMWT010000572">
    <property type="protein sequence ID" value="KAJ8599335.1"/>
    <property type="molecule type" value="Genomic_DNA"/>
</dbReference>
<dbReference type="PROSITE" id="PS50222">
    <property type="entry name" value="EF_HAND_2"/>
    <property type="match status" value="6"/>
</dbReference>
<dbReference type="Pfam" id="PF13499">
    <property type="entry name" value="EF-hand_7"/>
    <property type="match status" value="2"/>
</dbReference>
<feature type="compositionally biased region" description="Acidic residues" evidence="7">
    <location>
        <begin position="499"/>
        <end position="515"/>
    </location>
</feature>
<keyword evidence="2" id="KW-0519">Myristate</keyword>
<reference evidence="9" key="1">
    <citation type="submission" date="2023-01" db="EMBL/GenBank/DDBJ databases">
        <title>Metagenome sequencing of chrysophaentin producing Chrysophaeum taylorii.</title>
        <authorList>
            <person name="Davison J."/>
            <person name="Bewley C."/>
        </authorList>
    </citation>
    <scope>NUCLEOTIDE SEQUENCE</scope>
    <source>
        <strain evidence="9">NIES-1699</strain>
    </source>
</reference>
<dbReference type="PANTHER" id="PTHR23055">
    <property type="entry name" value="CALCIUM BINDING PROTEINS"/>
    <property type="match status" value="1"/>
</dbReference>
<keyword evidence="4" id="KW-0677">Repeat</keyword>
<evidence type="ECO:0000313" key="10">
    <source>
        <dbReference type="Proteomes" id="UP001230188"/>
    </source>
</evidence>
<feature type="domain" description="EF-hand" evidence="8">
    <location>
        <begin position="464"/>
        <end position="499"/>
    </location>
</feature>
<dbReference type="SUPFAM" id="SSF47473">
    <property type="entry name" value="EF-hand"/>
    <property type="match status" value="3"/>
</dbReference>
<dbReference type="GO" id="GO:0005509">
    <property type="term" value="F:calcium ion binding"/>
    <property type="evidence" value="ECO:0007669"/>
    <property type="project" value="InterPro"/>
</dbReference>
<evidence type="ECO:0000313" key="9">
    <source>
        <dbReference type="EMBL" id="KAJ8599335.1"/>
    </source>
</evidence>
<proteinExistence type="inferred from homology"/>
<dbReference type="SMART" id="SM00054">
    <property type="entry name" value="EFh"/>
    <property type="match status" value="6"/>
</dbReference>
<dbReference type="CDD" id="cd00051">
    <property type="entry name" value="EFh"/>
    <property type="match status" value="1"/>
</dbReference>
<evidence type="ECO:0000256" key="3">
    <source>
        <dbReference type="ARBA" id="ARBA00022723"/>
    </source>
</evidence>
<dbReference type="AlphaFoldDB" id="A0AAD7U7N1"/>
<evidence type="ECO:0000256" key="6">
    <source>
        <dbReference type="ARBA" id="ARBA00023288"/>
    </source>
</evidence>
<dbReference type="PRINTS" id="PR00450">
    <property type="entry name" value="RECOVERIN"/>
</dbReference>
<evidence type="ECO:0000256" key="4">
    <source>
        <dbReference type="ARBA" id="ARBA00022737"/>
    </source>
</evidence>
<evidence type="ECO:0000259" key="8">
    <source>
        <dbReference type="PROSITE" id="PS50222"/>
    </source>
</evidence>
<protein>
    <recommendedName>
        <fullName evidence="8">EF-hand domain-containing protein</fullName>
    </recommendedName>
</protein>
<evidence type="ECO:0000256" key="1">
    <source>
        <dbReference type="ARBA" id="ARBA00006049"/>
    </source>
</evidence>
<dbReference type="InterPro" id="IPR011992">
    <property type="entry name" value="EF-hand-dom_pair"/>
</dbReference>
<feature type="domain" description="EF-hand" evidence="8">
    <location>
        <begin position="291"/>
        <end position="326"/>
    </location>
</feature>
<feature type="domain" description="EF-hand" evidence="8">
    <location>
        <begin position="418"/>
        <end position="453"/>
    </location>
</feature>